<dbReference type="SUPFAM" id="SSF56300">
    <property type="entry name" value="Metallo-dependent phosphatases"/>
    <property type="match status" value="1"/>
</dbReference>
<dbReference type="EMBL" id="JASPKY010000286">
    <property type="protein sequence ID" value="KAK9710985.1"/>
    <property type="molecule type" value="Genomic_DNA"/>
</dbReference>
<comment type="caution">
    <text evidence="6">The sequence shown here is derived from an EMBL/GenBank/DDBJ whole genome shotgun (WGS) entry which is preliminary data.</text>
</comment>
<dbReference type="Gene3D" id="3.60.21.10">
    <property type="match status" value="1"/>
</dbReference>
<feature type="signal peptide" evidence="4">
    <location>
        <begin position="1"/>
        <end position="18"/>
    </location>
</feature>
<feature type="domain" description="5'-Nucleotidase C-terminal" evidence="5">
    <location>
        <begin position="334"/>
        <end position="504"/>
    </location>
</feature>
<dbReference type="GO" id="GO:0000166">
    <property type="term" value="F:nucleotide binding"/>
    <property type="evidence" value="ECO:0007669"/>
    <property type="project" value="UniProtKB-KW"/>
</dbReference>
<dbReference type="PANTHER" id="PTHR11575">
    <property type="entry name" value="5'-NUCLEOTIDASE-RELATED"/>
    <property type="match status" value="1"/>
</dbReference>
<evidence type="ECO:0000256" key="4">
    <source>
        <dbReference type="RuleBase" id="RU362119"/>
    </source>
</evidence>
<evidence type="ECO:0000313" key="7">
    <source>
        <dbReference type="Proteomes" id="UP001458880"/>
    </source>
</evidence>
<organism evidence="6 7">
    <name type="scientific">Popillia japonica</name>
    <name type="common">Japanese beetle</name>
    <dbReference type="NCBI Taxonomy" id="7064"/>
    <lineage>
        <taxon>Eukaryota</taxon>
        <taxon>Metazoa</taxon>
        <taxon>Ecdysozoa</taxon>
        <taxon>Arthropoda</taxon>
        <taxon>Hexapoda</taxon>
        <taxon>Insecta</taxon>
        <taxon>Pterygota</taxon>
        <taxon>Neoptera</taxon>
        <taxon>Endopterygota</taxon>
        <taxon>Coleoptera</taxon>
        <taxon>Polyphaga</taxon>
        <taxon>Scarabaeiformia</taxon>
        <taxon>Scarabaeidae</taxon>
        <taxon>Rutelinae</taxon>
        <taxon>Popillia</taxon>
    </lineage>
</organism>
<keyword evidence="4" id="KW-0378">Hydrolase</keyword>
<dbReference type="GO" id="GO:0008253">
    <property type="term" value="F:5'-nucleotidase activity"/>
    <property type="evidence" value="ECO:0007669"/>
    <property type="project" value="UniProtKB-EC"/>
</dbReference>
<dbReference type="InterPro" id="IPR008334">
    <property type="entry name" value="5'-Nucleotdase_C"/>
</dbReference>
<dbReference type="Proteomes" id="UP001458880">
    <property type="component" value="Unassembled WGS sequence"/>
</dbReference>
<dbReference type="InterPro" id="IPR006179">
    <property type="entry name" value="5_nucleotidase/apyrase"/>
</dbReference>
<dbReference type="GO" id="GO:0006196">
    <property type="term" value="P:AMP catabolic process"/>
    <property type="evidence" value="ECO:0007669"/>
    <property type="project" value="TreeGrafter"/>
</dbReference>
<keyword evidence="7" id="KW-1185">Reference proteome</keyword>
<protein>
    <recommendedName>
        <fullName evidence="3">5'-nucleotidase</fullName>
        <ecNumber evidence="3">3.1.3.5</ecNumber>
    </recommendedName>
</protein>
<evidence type="ECO:0000259" key="5">
    <source>
        <dbReference type="Pfam" id="PF02872"/>
    </source>
</evidence>
<dbReference type="AlphaFoldDB" id="A0AAW1K0T5"/>
<dbReference type="Gene3D" id="3.90.780.10">
    <property type="entry name" value="5'-Nucleotidase, C-terminal domain"/>
    <property type="match status" value="1"/>
</dbReference>
<evidence type="ECO:0000256" key="3">
    <source>
        <dbReference type="ARBA" id="ARBA00012643"/>
    </source>
</evidence>
<accession>A0AAW1K0T5</accession>
<dbReference type="PANTHER" id="PTHR11575:SF24">
    <property type="entry name" value="5'-NUCLEOTIDASE"/>
    <property type="match status" value="1"/>
</dbReference>
<dbReference type="SUPFAM" id="SSF55816">
    <property type="entry name" value="5'-nucleotidase (syn. UDP-sugar hydrolase), C-terminal domain"/>
    <property type="match status" value="1"/>
</dbReference>
<name>A0AAW1K0T5_POPJA</name>
<feature type="chain" id="PRO_5043109415" description="5'-nucleotidase" evidence="4">
    <location>
        <begin position="19"/>
        <end position="571"/>
    </location>
</feature>
<gene>
    <name evidence="6" type="ORF">QE152_g25736</name>
</gene>
<dbReference type="PRINTS" id="PR01607">
    <property type="entry name" value="APYRASEFAMLY"/>
</dbReference>
<keyword evidence="4" id="KW-0547">Nucleotide-binding</keyword>
<dbReference type="InterPro" id="IPR029052">
    <property type="entry name" value="Metallo-depent_PP-like"/>
</dbReference>
<evidence type="ECO:0000256" key="1">
    <source>
        <dbReference type="ARBA" id="ARBA00000815"/>
    </source>
</evidence>
<evidence type="ECO:0000256" key="2">
    <source>
        <dbReference type="ARBA" id="ARBA00006654"/>
    </source>
</evidence>
<keyword evidence="4" id="KW-0732">Signal</keyword>
<dbReference type="EC" id="3.1.3.5" evidence="3"/>
<sequence>MIPSMIYLIVLITSSVTAETPDTSSNSVKIFHTNNMNSQFEPTMYENRSIGGLGRIARYIRTRKDKEWILLIDSGDFFGGSDWFKLTKGKISGEMWNDGLDDILRIKTFGEKELEYGMEYFLNYFRSEYYAWTVCANCKSEGIAKDFFSPFKYLRELGITGIVCQRKDFIQNILNFTNPIPALLAVVDEMRKTNKIRIVIVISHCGYEMDKKLATDMRGVDIVVGGHSGEFLYTNPPSEVIVDQQPAGPYPTEIMGPNKRLIRIVTASNNAKYLGSFLFTHTSIVEKWNGNPILMSDEIEEDRKVKAILDKYEPVVEGIKQSIVGISYVILQGYDDNCKIRECNLGNLITDAITFKFANMTSFKGRWSLSGISIINGGAIATGITPSSRARTVRYGDLLKALPFYNSIYIVRVSGKELREALEHSVSDEFIPGSSVARSQFLQVSGIRVIYNLDEPQGMRIVAVKVRCGECMKIIYKDINPKEFYNIGMTDYLMKGGDGYKMFRADNVLGDWIKNGKLDLVDTVKEFMQRQKLVEPVTQERIVLLTPRRCSGELLKFKSVLYSLVVCIIVL</sequence>
<reference evidence="6 7" key="1">
    <citation type="journal article" date="2024" name="BMC Genomics">
        <title>De novo assembly and annotation of Popillia japonica's genome with initial clues to its potential as an invasive pest.</title>
        <authorList>
            <person name="Cucini C."/>
            <person name="Boschi S."/>
            <person name="Funari R."/>
            <person name="Cardaioli E."/>
            <person name="Iannotti N."/>
            <person name="Marturano G."/>
            <person name="Paoli F."/>
            <person name="Bruttini M."/>
            <person name="Carapelli A."/>
            <person name="Frati F."/>
            <person name="Nardi F."/>
        </authorList>
    </citation>
    <scope>NUCLEOTIDE SEQUENCE [LARGE SCALE GENOMIC DNA]</scope>
    <source>
        <strain evidence="6">DMR45628</strain>
    </source>
</reference>
<dbReference type="GO" id="GO:0005886">
    <property type="term" value="C:plasma membrane"/>
    <property type="evidence" value="ECO:0007669"/>
    <property type="project" value="TreeGrafter"/>
</dbReference>
<dbReference type="Pfam" id="PF02872">
    <property type="entry name" value="5_nucleotid_C"/>
    <property type="match status" value="1"/>
</dbReference>
<comment type="similarity">
    <text evidence="2 4">Belongs to the 5'-nucleotidase family.</text>
</comment>
<comment type="catalytic activity">
    <reaction evidence="1">
        <text>a ribonucleoside 5'-phosphate + H2O = a ribonucleoside + phosphate</text>
        <dbReference type="Rhea" id="RHEA:12484"/>
        <dbReference type="ChEBI" id="CHEBI:15377"/>
        <dbReference type="ChEBI" id="CHEBI:18254"/>
        <dbReference type="ChEBI" id="CHEBI:43474"/>
        <dbReference type="ChEBI" id="CHEBI:58043"/>
        <dbReference type="EC" id="3.1.3.5"/>
    </reaction>
</comment>
<dbReference type="InterPro" id="IPR036907">
    <property type="entry name" value="5'-Nucleotdase_C_sf"/>
</dbReference>
<evidence type="ECO:0000313" key="6">
    <source>
        <dbReference type="EMBL" id="KAK9710985.1"/>
    </source>
</evidence>
<proteinExistence type="inferred from homology"/>